<comment type="subcellular location">
    <subcellularLocation>
        <location evidence="1">Cell membrane</location>
        <topology evidence="1">Multi-pass membrane protein</topology>
    </subcellularLocation>
</comment>
<dbReference type="AlphaFoldDB" id="A0A443IAQ9"/>
<reference evidence="9 10" key="1">
    <citation type="submission" date="2014-04" db="EMBL/GenBank/DDBJ databases">
        <title>Draft genome sequence of Pantoea beijingensis strain LMG 27579, an emerging pathogen to Pleurotus eryngii with potential industrial application.</title>
        <authorList>
            <person name="Xu F."/>
            <person name="Liu Y."/>
            <person name="Wang S."/>
            <person name="Yin Y."/>
            <person name="Ma Y."/>
            <person name="Zhao S."/>
            <person name="Rong C."/>
        </authorList>
    </citation>
    <scope>NUCLEOTIDE SEQUENCE [LARGE SCALE GENOMIC DNA]</scope>
    <source>
        <strain evidence="9 10">LMG 27579</strain>
    </source>
</reference>
<evidence type="ECO:0000256" key="1">
    <source>
        <dbReference type="ARBA" id="ARBA00004651"/>
    </source>
</evidence>
<evidence type="ECO:0000256" key="5">
    <source>
        <dbReference type="ARBA" id="ARBA00022989"/>
    </source>
</evidence>
<comment type="caution">
    <text evidence="9">The sequence shown here is derived from an EMBL/GenBank/DDBJ whole genome shotgun (WGS) entry which is preliminary data.</text>
</comment>
<dbReference type="EMBL" id="JMEE01000044">
    <property type="protein sequence ID" value="RWR00987.1"/>
    <property type="molecule type" value="Genomic_DNA"/>
</dbReference>
<keyword evidence="3" id="KW-1003">Cell membrane</keyword>
<keyword evidence="4 8" id="KW-0812">Transmembrane</keyword>
<protein>
    <submittedName>
        <fullName evidence="9">Type III secretory protein EscS</fullName>
    </submittedName>
</protein>
<dbReference type="Proteomes" id="UP000288794">
    <property type="component" value="Unassembled WGS sequence"/>
</dbReference>
<keyword evidence="10" id="KW-1185">Reference proteome</keyword>
<dbReference type="RefSeq" id="WP_128179063.1">
    <property type="nucleotide sequence ID" value="NZ_CP071409.1"/>
</dbReference>
<feature type="transmembrane region" description="Helical" evidence="8">
    <location>
        <begin position="48"/>
        <end position="71"/>
    </location>
</feature>
<gene>
    <name evidence="9" type="ORF">ED28_16185</name>
</gene>
<dbReference type="PANTHER" id="PTHR34040">
    <property type="entry name" value="FLAGELLAR BIOSYNTHETIC PROTEIN FLIQ"/>
    <property type="match status" value="1"/>
</dbReference>
<keyword evidence="5 8" id="KW-1133">Transmembrane helix</keyword>
<organism evidence="9 10">
    <name type="scientific">[Pantoea] beijingensis</name>
    <dbReference type="NCBI Taxonomy" id="1324864"/>
    <lineage>
        <taxon>Bacteria</taxon>
        <taxon>Pseudomonadati</taxon>
        <taxon>Pseudomonadota</taxon>
        <taxon>Gammaproteobacteria</taxon>
        <taxon>Enterobacterales</taxon>
        <taxon>Erwiniaceae</taxon>
        <taxon>Erwinia</taxon>
    </lineage>
</organism>
<dbReference type="NCBIfam" id="TIGR01403">
    <property type="entry name" value="fliQ_rel_III"/>
    <property type="match status" value="1"/>
</dbReference>
<keyword evidence="6" id="KW-0843">Virulence</keyword>
<sequence>MDIIYMFKQAMVLVVMLSAPPLAVAVLIGIIISLLQAVMQLQDQTLPFAVKLLAVGATLALTGRWIGVQLLDLTQSAFTMMATVNAP</sequence>
<name>A0A443IAQ9_9GAMM</name>
<dbReference type="GO" id="GO:0009306">
    <property type="term" value="P:protein secretion"/>
    <property type="evidence" value="ECO:0007669"/>
    <property type="project" value="InterPro"/>
</dbReference>
<dbReference type="PANTHER" id="PTHR34040:SF7">
    <property type="entry name" value="SURFACE PRESENTATION OF ANTIGENS PROTEIN SPAQ"/>
    <property type="match status" value="1"/>
</dbReference>
<evidence type="ECO:0000256" key="7">
    <source>
        <dbReference type="ARBA" id="ARBA00023136"/>
    </source>
</evidence>
<dbReference type="Pfam" id="PF01313">
    <property type="entry name" value="Bac_export_3"/>
    <property type="match status" value="1"/>
</dbReference>
<dbReference type="PIRSF" id="PIRSF004669">
    <property type="entry name" value="FliQ"/>
    <property type="match status" value="1"/>
</dbReference>
<dbReference type="GO" id="GO:0005886">
    <property type="term" value="C:plasma membrane"/>
    <property type="evidence" value="ECO:0007669"/>
    <property type="project" value="UniProtKB-SubCell"/>
</dbReference>
<evidence type="ECO:0000256" key="4">
    <source>
        <dbReference type="ARBA" id="ARBA00022692"/>
    </source>
</evidence>
<proteinExistence type="inferred from homology"/>
<evidence type="ECO:0000256" key="8">
    <source>
        <dbReference type="SAM" id="Phobius"/>
    </source>
</evidence>
<accession>A0A443IAQ9</accession>
<dbReference type="InterPro" id="IPR002191">
    <property type="entry name" value="Bac_export_3"/>
</dbReference>
<feature type="transmembrane region" description="Helical" evidence="8">
    <location>
        <begin position="12"/>
        <end position="36"/>
    </location>
</feature>
<evidence type="ECO:0000313" key="9">
    <source>
        <dbReference type="EMBL" id="RWR00987.1"/>
    </source>
</evidence>
<evidence type="ECO:0000256" key="6">
    <source>
        <dbReference type="ARBA" id="ARBA00023026"/>
    </source>
</evidence>
<evidence type="ECO:0000256" key="2">
    <source>
        <dbReference type="ARBA" id="ARBA00006156"/>
    </source>
</evidence>
<dbReference type="PRINTS" id="PR00952">
    <property type="entry name" value="TYPE3IMQPROT"/>
</dbReference>
<keyword evidence="7 8" id="KW-0472">Membrane</keyword>
<comment type="similarity">
    <text evidence="2">Belongs to the FliQ/MopD/SpaQ family.</text>
</comment>
<evidence type="ECO:0000313" key="10">
    <source>
        <dbReference type="Proteomes" id="UP000288794"/>
    </source>
</evidence>
<evidence type="ECO:0000256" key="3">
    <source>
        <dbReference type="ARBA" id="ARBA00022475"/>
    </source>
</evidence>
<dbReference type="InterPro" id="IPR006306">
    <property type="entry name" value="T3SS_HrpO"/>
</dbReference>